<accession>A0A0A2ML29</accession>
<evidence type="ECO:0000259" key="5">
    <source>
        <dbReference type="Pfam" id="PF02055"/>
    </source>
</evidence>
<dbReference type="SUPFAM" id="SSF51445">
    <property type="entry name" value="(Trans)glycosidases"/>
    <property type="match status" value="1"/>
</dbReference>
<dbReference type="PROSITE" id="PS51257">
    <property type="entry name" value="PROKAR_LIPOPROTEIN"/>
    <property type="match status" value="1"/>
</dbReference>
<sequence length="493" mass="55631">MKKTALYIIAALSLTACSKKMYVKEWVATTEASAWKTQNTKALSANGTTAGVEIYTDKPLQSIDGFGSCFNELGWTSLSALNEADRTAIMKELYEPNTGANFTIGRMPVGANDFSRDWYSYDEVEGDYQMKSFSIANDRETLIPFIKSATAYNPGLNLWASPWSPPQWMKYNKHYALAKVPSVMEKVDNELQDNQVGKEGTDMFIQTDRNFEAYALYFKRFVESYKAEGITISMVMPQNEFNSAQWYPSCTWTPEGLSNFVSYLGPEMDKLGVKVFFGTLERPKAQLFEDVYNNPKAGKYLKGVGVQWAGKEAVVDIHKTHPDLKIYQSEHECGDGKNNWDYTVYSWDLMKHYLLNGANAYLYWNTSLLKGGVSRWGWRQNSLVTVDADNKTYAWNHEYYLMKHLSHYVKPGATLLQTSSAAAVNHRNDVLGWWEGDLSSNADNLLAFKNPDGTIAVIIYNNSDAEKQISLSVSGKKVTPTLAAKSFNTFLIK</sequence>
<dbReference type="InterPro" id="IPR033452">
    <property type="entry name" value="GH30_C"/>
</dbReference>
<dbReference type="Pfam" id="PF17189">
    <property type="entry name" value="Glyco_hydro_30C"/>
    <property type="match status" value="1"/>
</dbReference>
<protein>
    <submittedName>
        <fullName evidence="7">Beta-glycosidase</fullName>
    </submittedName>
</protein>
<reference evidence="7 8" key="1">
    <citation type="submission" date="2013-09" db="EMBL/GenBank/DDBJ databases">
        <authorList>
            <person name="Zeng Z."/>
            <person name="Chen C."/>
        </authorList>
    </citation>
    <scope>NUCLEOTIDE SEQUENCE [LARGE SCALE GENOMIC DNA]</scope>
    <source>
        <strain evidence="7 8">WB 4.1-42</strain>
    </source>
</reference>
<evidence type="ECO:0000256" key="2">
    <source>
        <dbReference type="ARBA" id="ARBA00022729"/>
    </source>
</evidence>
<evidence type="ECO:0000256" key="1">
    <source>
        <dbReference type="ARBA" id="ARBA00005382"/>
    </source>
</evidence>
<comment type="caution">
    <text evidence="7">The sequence shown here is derived from an EMBL/GenBank/DDBJ whole genome shotgun (WGS) entry which is preliminary data.</text>
</comment>
<dbReference type="Proteomes" id="UP000030111">
    <property type="component" value="Unassembled WGS sequence"/>
</dbReference>
<gene>
    <name evidence="7" type="ORF">Q766_14025</name>
</gene>
<proteinExistence type="inferred from homology"/>
<dbReference type="InterPro" id="IPR001139">
    <property type="entry name" value="Glyco_hydro_30"/>
</dbReference>
<dbReference type="InterPro" id="IPR033453">
    <property type="entry name" value="Glyco_hydro_30_TIM-barrel"/>
</dbReference>
<organism evidence="7 8">
    <name type="scientific">Flavobacterium subsaxonicum WB 4.1-42 = DSM 21790</name>
    <dbReference type="NCBI Taxonomy" id="1121898"/>
    <lineage>
        <taxon>Bacteria</taxon>
        <taxon>Pseudomonadati</taxon>
        <taxon>Bacteroidota</taxon>
        <taxon>Flavobacteriia</taxon>
        <taxon>Flavobacteriales</taxon>
        <taxon>Flavobacteriaceae</taxon>
        <taxon>Flavobacterium</taxon>
    </lineage>
</organism>
<evidence type="ECO:0000256" key="4">
    <source>
        <dbReference type="RuleBase" id="RU361188"/>
    </source>
</evidence>
<dbReference type="InterPro" id="IPR017853">
    <property type="entry name" value="GH"/>
</dbReference>
<dbReference type="PANTHER" id="PTHR11069">
    <property type="entry name" value="GLUCOSYLCERAMIDASE"/>
    <property type="match status" value="1"/>
</dbReference>
<keyword evidence="3 4" id="KW-0378">Hydrolase</keyword>
<keyword evidence="4 7" id="KW-0326">Glycosidase</keyword>
<keyword evidence="8" id="KW-1185">Reference proteome</keyword>
<evidence type="ECO:0000313" key="7">
    <source>
        <dbReference type="EMBL" id="KGO92271.1"/>
    </source>
</evidence>
<dbReference type="Gene3D" id="2.60.40.1180">
    <property type="entry name" value="Golgi alpha-mannosidase II"/>
    <property type="match status" value="1"/>
</dbReference>
<dbReference type="Gene3D" id="3.20.20.80">
    <property type="entry name" value="Glycosidases"/>
    <property type="match status" value="1"/>
</dbReference>
<feature type="domain" description="Glycosyl hydrolase family 30 TIM-barrel" evidence="5">
    <location>
        <begin position="63"/>
        <end position="408"/>
    </location>
</feature>
<keyword evidence="2" id="KW-0732">Signal</keyword>
<evidence type="ECO:0000313" key="8">
    <source>
        <dbReference type="Proteomes" id="UP000030111"/>
    </source>
</evidence>
<dbReference type="EMBL" id="JRLY01000011">
    <property type="protein sequence ID" value="KGO92271.1"/>
    <property type="molecule type" value="Genomic_DNA"/>
</dbReference>
<dbReference type="STRING" id="1121898.GCA_000422725_02844"/>
<dbReference type="Pfam" id="PF02055">
    <property type="entry name" value="Glyco_hydro_30"/>
    <property type="match status" value="1"/>
</dbReference>
<dbReference type="GO" id="GO:0006680">
    <property type="term" value="P:glucosylceramide catabolic process"/>
    <property type="evidence" value="ECO:0007669"/>
    <property type="project" value="TreeGrafter"/>
</dbReference>
<dbReference type="PANTHER" id="PTHR11069:SF23">
    <property type="entry name" value="LYSOSOMAL ACID GLUCOSYLCERAMIDASE"/>
    <property type="match status" value="1"/>
</dbReference>
<dbReference type="OrthoDB" id="9806701at2"/>
<dbReference type="GO" id="GO:0004348">
    <property type="term" value="F:glucosylceramidase activity"/>
    <property type="evidence" value="ECO:0007669"/>
    <property type="project" value="InterPro"/>
</dbReference>
<evidence type="ECO:0000256" key="3">
    <source>
        <dbReference type="ARBA" id="ARBA00022801"/>
    </source>
</evidence>
<dbReference type="InterPro" id="IPR013780">
    <property type="entry name" value="Glyco_hydro_b"/>
</dbReference>
<dbReference type="RefSeq" id="WP_026991025.1">
    <property type="nucleotide sequence ID" value="NZ_AUGP01000025.1"/>
</dbReference>
<name>A0A0A2ML29_9FLAO</name>
<dbReference type="PRINTS" id="PR00843">
    <property type="entry name" value="GLHYDRLASE30"/>
</dbReference>
<dbReference type="eggNOG" id="COG5520">
    <property type="taxonomic scope" value="Bacteria"/>
</dbReference>
<comment type="similarity">
    <text evidence="1 4">Belongs to the glycosyl hydrolase 30 family.</text>
</comment>
<dbReference type="GO" id="GO:0016020">
    <property type="term" value="C:membrane"/>
    <property type="evidence" value="ECO:0007669"/>
    <property type="project" value="GOC"/>
</dbReference>
<evidence type="ECO:0000259" key="6">
    <source>
        <dbReference type="Pfam" id="PF17189"/>
    </source>
</evidence>
<feature type="domain" description="Glycosyl hydrolase family 30 beta sandwich" evidence="6">
    <location>
        <begin position="446"/>
        <end position="490"/>
    </location>
</feature>
<dbReference type="AlphaFoldDB" id="A0A0A2ML29"/>